<accession>A0AAD9MGN6</accession>
<evidence type="ECO:0000256" key="3">
    <source>
        <dbReference type="ARBA" id="ARBA00022840"/>
    </source>
</evidence>
<protein>
    <recommendedName>
        <fullName evidence="1">Pantoate--beta-alanine ligase</fullName>
    </recommendedName>
    <alternativeName>
        <fullName evidence="5">Pantoate-activating enzyme</fullName>
    </alternativeName>
    <alternativeName>
        <fullName evidence="4">Pantothenate synthetase</fullName>
    </alternativeName>
</protein>
<keyword evidence="7" id="KW-1185">Reference proteome</keyword>
<evidence type="ECO:0000256" key="1">
    <source>
        <dbReference type="ARBA" id="ARBA00015647"/>
    </source>
</evidence>
<organism evidence="6 7">
    <name type="scientific">Prototheca wickerhamii</name>
    <dbReference type="NCBI Taxonomy" id="3111"/>
    <lineage>
        <taxon>Eukaryota</taxon>
        <taxon>Viridiplantae</taxon>
        <taxon>Chlorophyta</taxon>
        <taxon>core chlorophytes</taxon>
        <taxon>Trebouxiophyceae</taxon>
        <taxon>Chlorellales</taxon>
        <taxon>Chlorellaceae</taxon>
        <taxon>Prototheca</taxon>
    </lineage>
</organism>
<dbReference type="SUPFAM" id="SSF52374">
    <property type="entry name" value="Nucleotidylyl transferase"/>
    <property type="match status" value="1"/>
</dbReference>
<evidence type="ECO:0000256" key="4">
    <source>
        <dbReference type="ARBA" id="ARBA00029902"/>
    </source>
</evidence>
<evidence type="ECO:0000313" key="7">
    <source>
        <dbReference type="Proteomes" id="UP001255856"/>
    </source>
</evidence>
<dbReference type="Gene3D" id="3.40.50.620">
    <property type="entry name" value="HUPs"/>
    <property type="match status" value="1"/>
</dbReference>
<dbReference type="AlphaFoldDB" id="A0AAD9MGN6"/>
<name>A0AAD9MGN6_PROWI</name>
<gene>
    <name evidence="6" type="ORF">QBZ16_004913</name>
</gene>
<sequence length="86" mass="9217">MKSDFGRYPRNFERDVELLTAEGCAAVFTPKSLYKQARAGDDGLVVGAAKSGDVDDGHSTWVTVEGLTEGLCSASRPTFFRGVTTV</sequence>
<dbReference type="Pfam" id="PF02569">
    <property type="entry name" value="Pantoate_ligase"/>
    <property type="match status" value="1"/>
</dbReference>
<dbReference type="GO" id="GO:0005524">
    <property type="term" value="F:ATP binding"/>
    <property type="evidence" value="ECO:0007669"/>
    <property type="project" value="UniProtKB-KW"/>
</dbReference>
<keyword evidence="2" id="KW-0547">Nucleotide-binding</keyword>
<dbReference type="InterPro" id="IPR003721">
    <property type="entry name" value="Pantoate_ligase"/>
</dbReference>
<evidence type="ECO:0000313" key="6">
    <source>
        <dbReference type="EMBL" id="KAK2077279.1"/>
    </source>
</evidence>
<keyword evidence="3" id="KW-0067">ATP-binding</keyword>
<dbReference type="GO" id="GO:0004592">
    <property type="term" value="F:pantoate-beta-alanine ligase activity"/>
    <property type="evidence" value="ECO:0007669"/>
    <property type="project" value="InterPro"/>
</dbReference>
<dbReference type="InterPro" id="IPR014729">
    <property type="entry name" value="Rossmann-like_a/b/a_fold"/>
</dbReference>
<comment type="caution">
    <text evidence="6">The sequence shown here is derived from an EMBL/GenBank/DDBJ whole genome shotgun (WGS) entry which is preliminary data.</text>
</comment>
<dbReference type="EMBL" id="JASFZW010000007">
    <property type="protein sequence ID" value="KAK2077279.1"/>
    <property type="molecule type" value="Genomic_DNA"/>
</dbReference>
<dbReference type="GO" id="GO:0005829">
    <property type="term" value="C:cytosol"/>
    <property type="evidence" value="ECO:0007669"/>
    <property type="project" value="TreeGrafter"/>
</dbReference>
<dbReference type="PANTHER" id="PTHR21299">
    <property type="entry name" value="CYTIDYLATE KINASE/PANTOATE-BETA-ALANINE LIGASE"/>
    <property type="match status" value="1"/>
</dbReference>
<evidence type="ECO:0000256" key="5">
    <source>
        <dbReference type="ARBA" id="ARBA00032806"/>
    </source>
</evidence>
<dbReference type="Proteomes" id="UP001255856">
    <property type="component" value="Unassembled WGS sequence"/>
</dbReference>
<proteinExistence type="predicted"/>
<dbReference type="GO" id="GO:0015940">
    <property type="term" value="P:pantothenate biosynthetic process"/>
    <property type="evidence" value="ECO:0007669"/>
    <property type="project" value="InterPro"/>
</dbReference>
<evidence type="ECO:0000256" key="2">
    <source>
        <dbReference type="ARBA" id="ARBA00022741"/>
    </source>
</evidence>
<reference evidence="6" key="1">
    <citation type="submission" date="2021-01" db="EMBL/GenBank/DDBJ databases">
        <authorList>
            <person name="Eckstrom K.M.E."/>
        </authorList>
    </citation>
    <scope>NUCLEOTIDE SEQUENCE</scope>
    <source>
        <strain evidence="6">UVCC 0001</strain>
    </source>
</reference>
<dbReference type="PANTHER" id="PTHR21299:SF1">
    <property type="entry name" value="PANTOATE--BETA-ALANINE LIGASE"/>
    <property type="match status" value="1"/>
</dbReference>